<dbReference type="InterPro" id="IPR038330">
    <property type="entry name" value="TspO/MBR-related_sf"/>
</dbReference>
<dbReference type="PANTHER" id="PTHR33802">
    <property type="entry name" value="SI:CH211-161H7.5-RELATED"/>
    <property type="match status" value="1"/>
</dbReference>
<evidence type="ECO:0000313" key="3">
    <source>
        <dbReference type="Proteomes" id="UP001196661"/>
    </source>
</evidence>
<feature type="transmembrane region" description="Helical" evidence="1">
    <location>
        <begin position="178"/>
        <end position="200"/>
    </location>
</feature>
<reference evidence="2 3" key="1">
    <citation type="journal article" date="2021" name="Mar. Drugs">
        <title>Genome Reduction and Secondary Metabolism of the Marine Sponge-Associated Cyanobacterium Leptothoe.</title>
        <authorList>
            <person name="Konstantinou D."/>
            <person name="Popin R.V."/>
            <person name="Fewer D.P."/>
            <person name="Sivonen K."/>
            <person name="Gkelis S."/>
        </authorList>
    </citation>
    <scope>NUCLEOTIDE SEQUENCE [LARGE SCALE GENOMIC DNA]</scope>
    <source>
        <strain evidence="2 3">TAU-MAC 1615</strain>
    </source>
</reference>
<sequence>MGFMGNKGLAIATWVAILGTLGVNTLSNVFPIDGNTVADLANGPLEGVLITPANYAFAIWGVIYVGLIAYAWYQSRRKQRGQLLIRRINACLIVACVAQIVWIYLFTLQLYWLSVLAMGLILVSLIAAYSELEDGQHQAELRRKRMVHGPISIYLAWISVATVVNVASAFYASGFKELGLSGAVWTAIMVVIANGIAMVAIVQRQDIPFALVFTWADVAIAQRHLGNPIISVTALVMVLVLMGLFFTQRYPRKSW</sequence>
<organism evidence="2 3">
    <name type="scientific">Leptothoe kymatousa TAU-MAC 1615</name>
    <dbReference type="NCBI Taxonomy" id="2364775"/>
    <lineage>
        <taxon>Bacteria</taxon>
        <taxon>Bacillati</taxon>
        <taxon>Cyanobacteriota</taxon>
        <taxon>Cyanophyceae</taxon>
        <taxon>Nodosilineales</taxon>
        <taxon>Cymatolegaceae</taxon>
        <taxon>Leptothoe</taxon>
        <taxon>Leptothoe kymatousa</taxon>
    </lineage>
</organism>
<evidence type="ECO:0000256" key="1">
    <source>
        <dbReference type="SAM" id="Phobius"/>
    </source>
</evidence>
<keyword evidence="1" id="KW-1133">Transmembrane helix</keyword>
<protein>
    <submittedName>
        <fullName evidence="2">Tryptophan-rich sensory protein</fullName>
    </submittedName>
</protein>
<gene>
    <name evidence="2" type="ORF">IXB28_00515</name>
</gene>
<accession>A0ABS5XYF8</accession>
<dbReference type="PANTHER" id="PTHR33802:SF1">
    <property type="entry name" value="XK-RELATED PROTEIN"/>
    <property type="match status" value="1"/>
</dbReference>
<keyword evidence="3" id="KW-1185">Reference proteome</keyword>
<proteinExistence type="predicted"/>
<dbReference type="EMBL" id="JADOER010000002">
    <property type="protein sequence ID" value="MBT9310674.1"/>
    <property type="molecule type" value="Genomic_DNA"/>
</dbReference>
<comment type="caution">
    <text evidence="2">The sequence shown here is derived from an EMBL/GenBank/DDBJ whole genome shotgun (WGS) entry which is preliminary data.</text>
</comment>
<evidence type="ECO:0000313" key="2">
    <source>
        <dbReference type="EMBL" id="MBT9310674.1"/>
    </source>
</evidence>
<feature type="transmembrane region" description="Helical" evidence="1">
    <location>
        <begin position="85"/>
        <end position="105"/>
    </location>
</feature>
<feature type="transmembrane region" description="Helical" evidence="1">
    <location>
        <begin position="151"/>
        <end position="172"/>
    </location>
</feature>
<keyword evidence="1" id="KW-0472">Membrane</keyword>
<name>A0ABS5XYF8_9CYAN</name>
<keyword evidence="1" id="KW-0812">Transmembrane</keyword>
<feature type="transmembrane region" description="Helical" evidence="1">
    <location>
        <begin position="229"/>
        <end position="247"/>
    </location>
</feature>
<dbReference type="Gene3D" id="1.20.1260.100">
    <property type="entry name" value="TspO/MBR protein"/>
    <property type="match status" value="1"/>
</dbReference>
<feature type="transmembrane region" description="Helical" evidence="1">
    <location>
        <begin position="55"/>
        <end position="73"/>
    </location>
</feature>
<dbReference type="Proteomes" id="UP001196661">
    <property type="component" value="Unassembled WGS sequence"/>
</dbReference>
<feature type="transmembrane region" description="Helical" evidence="1">
    <location>
        <begin position="111"/>
        <end position="130"/>
    </location>
</feature>